<keyword evidence="2" id="KW-1185">Reference proteome</keyword>
<organism evidence="1 2">
    <name type="scientific">Aegilops tauschii subsp. strangulata</name>
    <name type="common">Goatgrass</name>
    <dbReference type="NCBI Taxonomy" id="200361"/>
    <lineage>
        <taxon>Eukaryota</taxon>
        <taxon>Viridiplantae</taxon>
        <taxon>Streptophyta</taxon>
        <taxon>Embryophyta</taxon>
        <taxon>Tracheophyta</taxon>
        <taxon>Spermatophyta</taxon>
        <taxon>Magnoliopsida</taxon>
        <taxon>Liliopsida</taxon>
        <taxon>Poales</taxon>
        <taxon>Poaceae</taxon>
        <taxon>BOP clade</taxon>
        <taxon>Pooideae</taxon>
        <taxon>Triticodae</taxon>
        <taxon>Triticeae</taxon>
        <taxon>Triticinae</taxon>
        <taxon>Aegilops</taxon>
    </lineage>
</organism>
<reference evidence="2" key="1">
    <citation type="journal article" date="2014" name="Science">
        <title>Ancient hybridizations among the ancestral genomes of bread wheat.</title>
        <authorList>
            <consortium name="International Wheat Genome Sequencing Consortium,"/>
            <person name="Marcussen T."/>
            <person name="Sandve S.R."/>
            <person name="Heier L."/>
            <person name="Spannagl M."/>
            <person name="Pfeifer M."/>
            <person name="Jakobsen K.S."/>
            <person name="Wulff B.B."/>
            <person name="Steuernagel B."/>
            <person name="Mayer K.F."/>
            <person name="Olsen O.A."/>
        </authorList>
    </citation>
    <scope>NUCLEOTIDE SEQUENCE [LARGE SCALE GENOMIC DNA]</scope>
    <source>
        <strain evidence="2">cv. AL8/78</strain>
    </source>
</reference>
<reference evidence="1" key="5">
    <citation type="journal article" date="2021" name="G3 (Bethesda)">
        <title>Aegilops tauschii genome assembly Aet v5.0 features greater sequence contiguity and improved annotation.</title>
        <authorList>
            <person name="Wang L."/>
            <person name="Zhu T."/>
            <person name="Rodriguez J.C."/>
            <person name="Deal K.R."/>
            <person name="Dubcovsky J."/>
            <person name="McGuire P.E."/>
            <person name="Lux T."/>
            <person name="Spannagl M."/>
            <person name="Mayer K.F.X."/>
            <person name="Baldrich P."/>
            <person name="Meyers B.C."/>
            <person name="Huo N."/>
            <person name="Gu Y.Q."/>
            <person name="Zhou H."/>
            <person name="Devos K.M."/>
            <person name="Bennetzen J.L."/>
            <person name="Unver T."/>
            <person name="Budak H."/>
            <person name="Gulick P.J."/>
            <person name="Galiba G."/>
            <person name="Kalapos B."/>
            <person name="Nelson D.R."/>
            <person name="Li P."/>
            <person name="You F.M."/>
            <person name="Luo M.C."/>
            <person name="Dvorak J."/>
        </authorList>
    </citation>
    <scope>NUCLEOTIDE SEQUENCE [LARGE SCALE GENOMIC DNA]</scope>
    <source>
        <strain evidence="1">cv. AL8/78</strain>
    </source>
</reference>
<accession>A0A453IZG1</accession>
<proteinExistence type="predicted"/>
<evidence type="ECO:0000313" key="1">
    <source>
        <dbReference type="EnsemblPlants" id="AET4Gv20741900.1"/>
    </source>
</evidence>
<evidence type="ECO:0000313" key="2">
    <source>
        <dbReference type="Proteomes" id="UP000015105"/>
    </source>
</evidence>
<reference evidence="1" key="4">
    <citation type="submission" date="2019-03" db="UniProtKB">
        <authorList>
            <consortium name="EnsemblPlants"/>
        </authorList>
    </citation>
    <scope>IDENTIFICATION</scope>
</reference>
<dbReference type="EnsemblPlants" id="AET4Gv20741900.1">
    <property type="protein sequence ID" value="AET4Gv20741900.1"/>
    <property type="gene ID" value="AET4Gv20741900"/>
</dbReference>
<dbReference type="AlphaFoldDB" id="A0A453IZG1"/>
<reference evidence="1" key="3">
    <citation type="journal article" date="2017" name="Nature">
        <title>Genome sequence of the progenitor of the wheat D genome Aegilops tauschii.</title>
        <authorList>
            <person name="Luo M.C."/>
            <person name="Gu Y.Q."/>
            <person name="Puiu D."/>
            <person name="Wang H."/>
            <person name="Twardziok S.O."/>
            <person name="Deal K.R."/>
            <person name="Huo N."/>
            <person name="Zhu T."/>
            <person name="Wang L."/>
            <person name="Wang Y."/>
            <person name="McGuire P.E."/>
            <person name="Liu S."/>
            <person name="Long H."/>
            <person name="Ramasamy R.K."/>
            <person name="Rodriguez J.C."/>
            <person name="Van S.L."/>
            <person name="Yuan L."/>
            <person name="Wang Z."/>
            <person name="Xia Z."/>
            <person name="Xiao L."/>
            <person name="Anderson O.D."/>
            <person name="Ouyang S."/>
            <person name="Liang Y."/>
            <person name="Zimin A.V."/>
            <person name="Pertea G."/>
            <person name="Qi P."/>
            <person name="Bennetzen J.L."/>
            <person name="Dai X."/>
            <person name="Dawson M.W."/>
            <person name="Muller H.G."/>
            <person name="Kugler K."/>
            <person name="Rivarola-Duarte L."/>
            <person name="Spannagl M."/>
            <person name="Mayer K.F.X."/>
            <person name="Lu F.H."/>
            <person name="Bevan M.W."/>
            <person name="Leroy P."/>
            <person name="Li P."/>
            <person name="You F.M."/>
            <person name="Sun Q."/>
            <person name="Liu Z."/>
            <person name="Lyons E."/>
            <person name="Wicker T."/>
            <person name="Salzberg S.L."/>
            <person name="Devos K.M."/>
            <person name="Dvorak J."/>
        </authorList>
    </citation>
    <scope>NUCLEOTIDE SEQUENCE [LARGE SCALE GENOMIC DNA]</scope>
    <source>
        <strain evidence="1">cv. AL8/78</strain>
    </source>
</reference>
<reference evidence="2" key="2">
    <citation type="journal article" date="2017" name="Nat. Plants">
        <title>The Aegilops tauschii genome reveals multiple impacts of transposons.</title>
        <authorList>
            <person name="Zhao G."/>
            <person name="Zou C."/>
            <person name="Li K."/>
            <person name="Wang K."/>
            <person name="Li T."/>
            <person name="Gao L."/>
            <person name="Zhang X."/>
            <person name="Wang H."/>
            <person name="Yang Z."/>
            <person name="Liu X."/>
            <person name="Jiang W."/>
            <person name="Mao L."/>
            <person name="Kong X."/>
            <person name="Jiao Y."/>
            <person name="Jia J."/>
        </authorList>
    </citation>
    <scope>NUCLEOTIDE SEQUENCE [LARGE SCALE GENOMIC DNA]</scope>
    <source>
        <strain evidence="2">cv. AL8/78</strain>
    </source>
</reference>
<protein>
    <submittedName>
        <fullName evidence="1">Uncharacterized protein</fullName>
    </submittedName>
</protein>
<dbReference type="Gramene" id="AET4Gv20741900.1">
    <property type="protein sequence ID" value="AET4Gv20741900.1"/>
    <property type="gene ID" value="AET4Gv20741900"/>
</dbReference>
<sequence length="38" mass="4179">SQLECFNVFSGSVGLSRRDTSVCSLVQSALEQMNKGWN</sequence>
<dbReference type="Proteomes" id="UP000015105">
    <property type="component" value="Chromosome 4D"/>
</dbReference>
<name>A0A453IZG1_AEGTS</name>